<reference evidence="1" key="1">
    <citation type="journal article" date="2014" name="Front. Microbiol.">
        <title>High frequency of phylogenetically diverse reductive dehalogenase-homologous genes in deep subseafloor sedimentary metagenomes.</title>
        <authorList>
            <person name="Kawai M."/>
            <person name="Futagami T."/>
            <person name="Toyoda A."/>
            <person name="Takaki Y."/>
            <person name="Nishi S."/>
            <person name="Hori S."/>
            <person name="Arai W."/>
            <person name="Tsubouchi T."/>
            <person name="Morono Y."/>
            <person name="Uchiyama I."/>
            <person name="Ito T."/>
            <person name="Fujiyama A."/>
            <person name="Inagaki F."/>
            <person name="Takami H."/>
        </authorList>
    </citation>
    <scope>NUCLEOTIDE SEQUENCE</scope>
    <source>
        <strain evidence="1">Expedition CK06-06</strain>
    </source>
</reference>
<dbReference type="AlphaFoldDB" id="X1JB20"/>
<evidence type="ECO:0000313" key="1">
    <source>
        <dbReference type="EMBL" id="GAH78715.1"/>
    </source>
</evidence>
<feature type="non-terminal residue" evidence="1">
    <location>
        <position position="1"/>
    </location>
</feature>
<gene>
    <name evidence="1" type="ORF">S03H2_67888</name>
</gene>
<name>X1JB20_9ZZZZ</name>
<protein>
    <submittedName>
        <fullName evidence="1">Uncharacterized protein</fullName>
    </submittedName>
</protein>
<organism evidence="1">
    <name type="scientific">marine sediment metagenome</name>
    <dbReference type="NCBI Taxonomy" id="412755"/>
    <lineage>
        <taxon>unclassified sequences</taxon>
        <taxon>metagenomes</taxon>
        <taxon>ecological metagenomes</taxon>
    </lineage>
</organism>
<proteinExistence type="predicted"/>
<sequence>FAGLVKQSIEGEAEVVQLNKISGLPFYVEEIYNQIIKIERGEK</sequence>
<accession>X1JB20</accession>
<dbReference type="EMBL" id="BARU01044535">
    <property type="protein sequence ID" value="GAH78715.1"/>
    <property type="molecule type" value="Genomic_DNA"/>
</dbReference>
<comment type="caution">
    <text evidence="1">The sequence shown here is derived from an EMBL/GenBank/DDBJ whole genome shotgun (WGS) entry which is preliminary data.</text>
</comment>